<organism evidence="2 3">
    <name type="scientific">Chenopodium quinoa</name>
    <name type="common">Quinoa</name>
    <dbReference type="NCBI Taxonomy" id="63459"/>
    <lineage>
        <taxon>Eukaryota</taxon>
        <taxon>Viridiplantae</taxon>
        <taxon>Streptophyta</taxon>
        <taxon>Embryophyta</taxon>
        <taxon>Tracheophyta</taxon>
        <taxon>Spermatophyta</taxon>
        <taxon>Magnoliopsida</taxon>
        <taxon>eudicotyledons</taxon>
        <taxon>Gunneridae</taxon>
        <taxon>Pentapetalae</taxon>
        <taxon>Caryophyllales</taxon>
        <taxon>Chenopodiaceae</taxon>
        <taxon>Chenopodioideae</taxon>
        <taxon>Atripliceae</taxon>
        <taxon>Chenopodium</taxon>
    </lineage>
</organism>
<proteinExistence type="predicted"/>
<accession>A0A803MYJ1</accession>
<feature type="region of interest" description="Disordered" evidence="1">
    <location>
        <begin position="80"/>
        <end position="113"/>
    </location>
</feature>
<keyword evidence="3" id="KW-1185">Reference proteome</keyword>
<evidence type="ECO:0000256" key="1">
    <source>
        <dbReference type="SAM" id="MobiDB-lite"/>
    </source>
</evidence>
<feature type="compositionally biased region" description="Basic residues" evidence="1">
    <location>
        <begin position="103"/>
        <end position="113"/>
    </location>
</feature>
<reference evidence="2" key="1">
    <citation type="journal article" date="2017" name="Nature">
        <title>The genome of Chenopodium quinoa.</title>
        <authorList>
            <person name="Jarvis D.E."/>
            <person name="Ho Y.S."/>
            <person name="Lightfoot D.J."/>
            <person name="Schmoeckel S.M."/>
            <person name="Li B."/>
            <person name="Borm T.J.A."/>
            <person name="Ohyanagi H."/>
            <person name="Mineta K."/>
            <person name="Michell C.T."/>
            <person name="Saber N."/>
            <person name="Kharbatia N.M."/>
            <person name="Rupper R.R."/>
            <person name="Sharp A.R."/>
            <person name="Dally N."/>
            <person name="Boughton B.A."/>
            <person name="Woo Y.H."/>
            <person name="Gao G."/>
            <person name="Schijlen E.G.W.M."/>
            <person name="Guo X."/>
            <person name="Momin A.A."/>
            <person name="Negrao S."/>
            <person name="Al-Babili S."/>
            <person name="Gehring C."/>
            <person name="Roessner U."/>
            <person name="Jung C."/>
            <person name="Murphy K."/>
            <person name="Arold S.T."/>
            <person name="Gojobori T."/>
            <person name="van der Linden C.G."/>
            <person name="van Loo E.N."/>
            <person name="Jellen E.N."/>
            <person name="Maughan P.J."/>
            <person name="Tester M."/>
        </authorList>
    </citation>
    <scope>NUCLEOTIDE SEQUENCE [LARGE SCALE GENOMIC DNA]</scope>
    <source>
        <strain evidence="2">cv. PI 614886</strain>
    </source>
</reference>
<evidence type="ECO:0000313" key="2">
    <source>
        <dbReference type="EnsemblPlants" id="AUR62037271-RA:cds"/>
    </source>
</evidence>
<protein>
    <submittedName>
        <fullName evidence="2">Uncharacterized protein</fullName>
    </submittedName>
</protein>
<dbReference type="Proteomes" id="UP000596660">
    <property type="component" value="Unplaced"/>
</dbReference>
<sequence>MMMKARYALCCNSWFASVPQSVPIRPGVGAGVGMAFRPSVCASCSTPCAQWIPFPPAAGEHPFAPSTLASFPFPTMCPTAVLPTDGKSNSAGETEQPETGKPSGRRATKQHNS</sequence>
<name>A0A803MYJ1_CHEQI</name>
<dbReference type="Gramene" id="AUR62037271-RA">
    <property type="protein sequence ID" value="AUR62037271-RA:cds"/>
    <property type="gene ID" value="AUR62037271"/>
</dbReference>
<dbReference type="AlphaFoldDB" id="A0A803MYJ1"/>
<dbReference type="EnsemblPlants" id="AUR62037271-RA">
    <property type="protein sequence ID" value="AUR62037271-RA:cds"/>
    <property type="gene ID" value="AUR62037271"/>
</dbReference>
<reference evidence="2" key="2">
    <citation type="submission" date="2021-03" db="UniProtKB">
        <authorList>
            <consortium name="EnsemblPlants"/>
        </authorList>
    </citation>
    <scope>IDENTIFICATION</scope>
</reference>
<evidence type="ECO:0000313" key="3">
    <source>
        <dbReference type="Proteomes" id="UP000596660"/>
    </source>
</evidence>